<reference evidence="2" key="2">
    <citation type="submission" date="2014-03" db="EMBL/GenBank/DDBJ databases">
        <title>The Genome Annotation of Fusarium oxysporum Cotton.</title>
        <authorList>
            <consortium name="The Broad Institute Genomics Platform"/>
            <person name="Ma L.-J."/>
            <person name="Corby-Kistler H."/>
            <person name="Broz K."/>
            <person name="Gale L.R."/>
            <person name="Jonkers W."/>
            <person name="O'Donnell K."/>
            <person name="Ploetz R."/>
            <person name="Steinberg C."/>
            <person name="Schwartz D.C."/>
            <person name="VanEtten H."/>
            <person name="Zhou S."/>
            <person name="Young S.K."/>
            <person name="Zeng Q."/>
            <person name="Gargeya S."/>
            <person name="Fitzgerald M."/>
            <person name="Abouelleil A."/>
            <person name="Alvarado L."/>
            <person name="Chapman S.B."/>
            <person name="Gainer-Dewar J."/>
            <person name="Goldberg J."/>
            <person name="Griggs A."/>
            <person name="Gujja S."/>
            <person name="Hansen M."/>
            <person name="Howarth C."/>
            <person name="Imamovic A."/>
            <person name="Ireland A."/>
            <person name="Larimer J."/>
            <person name="McCowan C."/>
            <person name="Murphy C."/>
            <person name="Pearson M."/>
            <person name="Poon T.W."/>
            <person name="Priest M."/>
            <person name="Roberts A."/>
            <person name="Saif S."/>
            <person name="Shea T."/>
            <person name="Sykes S."/>
            <person name="Wortman J."/>
            <person name="Nusbaum C."/>
            <person name="Birren B."/>
        </authorList>
    </citation>
    <scope>NUCLEOTIDE SEQUENCE</scope>
    <source>
        <strain evidence="2">25433</strain>
    </source>
</reference>
<dbReference type="AlphaFoldDB" id="X0M4A3"/>
<dbReference type="OrthoDB" id="5064767at2759"/>
<proteinExistence type="predicted"/>
<feature type="region of interest" description="Disordered" evidence="1">
    <location>
        <begin position="218"/>
        <end position="299"/>
    </location>
</feature>
<reference evidence="2" key="1">
    <citation type="submission" date="2011-11" db="EMBL/GenBank/DDBJ databases">
        <title>The Genome Sequence of Fusarium oxysporum Cotton.</title>
        <authorList>
            <consortium name="The Broad Institute Genome Sequencing Platform"/>
            <person name="Ma L.-J."/>
            <person name="Gale L.R."/>
            <person name="Schwartz D.C."/>
            <person name="Zhou S."/>
            <person name="Corby-Kistler H."/>
            <person name="Young S.K."/>
            <person name="Zeng Q."/>
            <person name="Gargeya S."/>
            <person name="Fitzgerald M."/>
            <person name="Haas B."/>
            <person name="Abouelleil A."/>
            <person name="Alvarado L."/>
            <person name="Arachchi H.M."/>
            <person name="Berlin A."/>
            <person name="Brown A."/>
            <person name="Chapman S.B."/>
            <person name="Chen Z."/>
            <person name="Dunbar C."/>
            <person name="Freedman E."/>
            <person name="Gearin G."/>
            <person name="Goldberg J."/>
            <person name="Griggs A."/>
            <person name="Gujja S."/>
            <person name="Heiman D."/>
            <person name="Howarth C."/>
            <person name="Larson L."/>
            <person name="Lui A."/>
            <person name="MacDonald P.J.P."/>
            <person name="Montmayeur A."/>
            <person name="Murphy C."/>
            <person name="Neiman D."/>
            <person name="Pearson M."/>
            <person name="Priest M."/>
            <person name="Roberts A."/>
            <person name="Saif S."/>
            <person name="Shea T."/>
            <person name="Shenoy N."/>
            <person name="Sisk P."/>
            <person name="Stolte C."/>
            <person name="Sykes S."/>
            <person name="Wortman J."/>
            <person name="Nusbaum C."/>
            <person name="Birren B."/>
        </authorList>
    </citation>
    <scope>NUCLEOTIDE SEQUENCE [LARGE SCALE GENOMIC DNA]</scope>
    <source>
        <strain evidence="2">25433</strain>
    </source>
</reference>
<accession>X0M4A3</accession>
<feature type="compositionally biased region" description="Basic and acidic residues" evidence="1">
    <location>
        <begin position="229"/>
        <end position="241"/>
    </location>
</feature>
<dbReference type="EMBL" id="KK035229">
    <property type="protein sequence ID" value="EXM15500.1"/>
    <property type="molecule type" value="Genomic_DNA"/>
</dbReference>
<feature type="region of interest" description="Disordered" evidence="1">
    <location>
        <begin position="393"/>
        <end position="423"/>
    </location>
</feature>
<evidence type="ECO:0000256" key="1">
    <source>
        <dbReference type="SAM" id="MobiDB-lite"/>
    </source>
</evidence>
<organism evidence="2">
    <name type="scientific">Fusarium oxysporum f. sp. vasinfectum 25433</name>
    <dbReference type="NCBI Taxonomy" id="1089449"/>
    <lineage>
        <taxon>Eukaryota</taxon>
        <taxon>Fungi</taxon>
        <taxon>Dikarya</taxon>
        <taxon>Ascomycota</taxon>
        <taxon>Pezizomycotina</taxon>
        <taxon>Sordariomycetes</taxon>
        <taxon>Hypocreomycetidae</taxon>
        <taxon>Hypocreales</taxon>
        <taxon>Nectriaceae</taxon>
        <taxon>Fusarium</taxon>
        <taxon>Fusarium oxysporum species complex</taxon>
    </lineage>
</organism>
<protein>
    <submittedName>
        <fullName evidence="2">Uncharacterized protein</fullName>
    </submittedName>
</protein>
<dbReference type="HOGENOM" id="CLU_746045_0_0_1"/>
<sequence length="423" mass="46241">MRHHTALANEVVFGHPMLASTYSTQPPFSTPFGPQLSYPYRPQSSGFQRCNSQASMGHYPEAPVFDYQTHSPQLFSPQLHKPQANLVVPQYYDPGSGGAYSYHSSTRANPFSSPGMFPGTENYDAVLFSRLGDCTPSLRYPFPDRNVDVWLKNDVDGHEKEVLPWDPSTGQSNQATYFTPRNFGSWSYDSEAHGEQSSYTTTYQHAPYIHPSELQESYGNELQGGLPFDDSHVADQKETHGDSAGLDLPSPKVTKKLNKTMSDKNDEQARQAHAAQNAQPASNSSQPQNLTPQQAEQERVRAKLRVGYISPEVTWQRGQMNAGLPYQYTVVGGPSSQPAQQLGQASGARTANISNFPTGQTGGTSLGDARLQWVGDIMRGGCAPLKLSPAPAGLRPGALPAHIMKPVPKPDDANPPEDQQGRQ</sequence>
<gene>
    <name evidence="2" type="ORF">FOTG_16171</name>
</gene>
<feature type="compositionally biased region" description="Low complexity" evidence="1">
    <location>
        <begin position="271"/>
        <end position="289"/>
    </location>
</feature>
<feature type="compositionally biased region" description="Basic and acidic residues" evidence="1">
    <location>
        <begin position="261"/>
        <end position="270"/>
    </location>
</feature>
<name>X0M4A3_FUSOX</name>
<feature type="region of interest" description="Disordered" evidence="1">
    <location>
        <begin position="335"/>
        <end position="366"/>
    </location>
</feature>
<evidence type="ECO:0000313" key="2">
    <source>
        <dbReference type="EMBL" id="EXM15500.1"/>
    </source>
</evidence>
<feature type="compositionally biased region" description="Polar residues" evidence="1">
    <location>
        <begin position="335"/>
        <end position="359"/>
    </location>
</feature>
<dbReference type="Proteomes" id="UP000030701">
    <property type="component" value="Unassembled WGS sequence"/>
</dbReference>